<name>A0A183H2D6_9BILA</name>
<organism evidence="3">
    <name type="scientific">Onchocerca flexuosa</name>
    <dbReference type="NCBI Taxonomy" id="387005"/>
    <lineage>
        <taxon>Eukaryota</taxon>
        <taxon>Metazoa</taxon>
        <taxon>Ecdysozoa</taxon>
        <taxon>Nematoda</taxon>
        <taxon>Chromadorea</taxon>
        <taxon>Rhabditida</taxon>
        <taxon>Spirurina</taxon>
        <taxon>Spiruromorpha</taxon>
        <taxon>Filarioidea</taxon>
        <taxon>Onchocercidae</taxon>
        <taxon>Onchocerca</taxon>
    </lineage>
</organism>
<dbReference type="AlphaFoldDB" id="A0A183H2D6"/>
<evidence type="ECO:0000313" key="1">
    <source>
        <dbReference type="EMBL" id="VDO30289.1"/>
    </source>
</evidence>
<reference evidence="1 2" key="2">
    <citation type="submission" date="2018-11" db="EMBL/GenBank/DDBJ databases">
        <authorList>
            <consortium name="Pathogen Informatics"/>
        </authorList>
    </citation>
    <scope>NUCLEOTIDE SEQUENCE [LARGE SCALE GENOMIC DNA]</scope>
</reference>
<evidence type="ECO:0000313" key="3">
    <source>
        <dbReference type="WBParaSite" id="OFLC_0000164501-mRNA-1"/>
    </source>
</evidence>
<dbReference type="WBParaSite" id="OFLC_0000164501-mRNA-1">
    <property type="protein sequence ID" value="OFLC_0000164501-mRNA-1"/>
    <property type="gene ID" value="OFLC_0000164501"/>
</dbReference>
<proteinExistence type="predicted"/>
<sequence length="69" mass="7762">MMPYLPISGIFANNTCASRLRGVIARLCGRGWKGAVEGKEVLILCLHVGQNDRWPREAFFMKAFLPLLQ</sequence>
<dbReference type="Proteomes" id="UP000267606">
    <property type="component" value="Unassembled WGS sequence"/>
</dbReference>
<accession>A0A183H2D6</accession>
<protein>
    <submittedName>
        <fullName evidence="3">N-formylglutamate amidohydrolase</fullName>
    </submittedName>
</protein>
<gene>
    <name evidence="1" type="ORF">OFLC_LOCUS1646</name>
</gene>
<dbReference type="EMBL" id="UZAJ01000819">
    <property type="protein sequence ID" value="VDO30289.1"/>
    <property type="molecule type" value="Genomic_DNA"/>
</dbReference>
<keyword evidence="2" id="KW-1185">Reference proteome</keyword>
<reference evidence="3" key="1">
    <citation type="submission" date="2016-06" db="UniProtKB">
        <authorList>
            <consortium name="WormBaseParasite"/>
        </authorList>
    </citation>
    <scope>IDENTIFICATION</scope>
</reference>
<evidence type="ECO:0000313" key="2">
    <source>
        <dbReference type="Proteomes" id="UP000267606"/>
    </source>
</evidence>